<proteinExistence type="predicted"/>
<accession>A0A9D1JDH4</accession>
<reference evidence="2" key="1">
    <citation type="submission" date="2020-10" db="EMBL/GenBank/DDBJ databases">
        <authorList>
            <person name="Gilroy R."/>
        </authorList>
    </citation>
    <scope>NUCLEOTIDE SEQUENCE</scope>
    <source>
        <strain evidence="2">ChiW13-3771</strain>
    </source>
</reference>
<comment type="caution">
    <text evidence="2">The sequence shown here is derived from an EMBL/GenBank/DDBJ whole genome shotgun (WGS) entry which is preliminary data.</text>
</comment>
<name>A0A9D1JDH4_9FIRM</name>
<organism evidence="2 3">
    <name type="scientific">Candidatus Fimimorpha faecalis</name>
    <dbReference type="NCBI Taxonomy" id="2840824"/>
    <lineage>
        <taxon>Bacteria</taxon>
        <taxon>Bacillati</taxon>
        <taxon>Bacillota</taxon>
        <taxon>Clostridia</taxon>
        <taxon>Eubacteriales</taxon>
        <taxon>Candidatus Fimimorpha</taxon>
    </lineage>
</organism>
<dbReference type="Gene3D" id="1.10.1220.10">
    <property type="entry name" value="Met repressor-like"/>
    <property type="match status" value="1"/>
</dbReference>
<feature type="compositionally biased region" description="Polar residues" evidence="1">
    <location>
        <begin position="66"/>
        <end position="84"/>
    </location>
</feature>
<dbReference type="GO" id="GO:0006355">
    <property type="term" value="P:regulation of DNA-templated transcription"/>
    <property type="evidence" value="ECO:0007669"/>
    <property type="project" value="InterPro"/>
</dbReference>
<sequence length="84" mass="9858">MSGYNEKQKEYTMKYMKNNLDEIKFRVPKGKKAEYRKAAENRGKKLTPFIIEAIEEKIEHDPEIEPSSSINDNEKLTFTNNTES</sequence>
<dbReference type="EMBL" id="DVHN01000118">
    <property type="protein sequence ID" value="HIR89087.1"/>
    <property type="molecule type" value="Genomic_DNA"/>
</dbReference>
<evidence type="ECO:0000313" key="3">
    <source>
        <dbReference type="Proteomes" id="UP000824201"/>
    </source>
</evidence>
<dbReference type="Proteomes" id="UP000824201">
    <property type="component" value="Unassembled WGS sequence"/>
</dbReference>
<reference evidence="2" key="2">
    <citation type="journal article" date="2021" name="PeerJ">
        <title>Extensive microbial diversity within the chicken gut microbiome revealed by metagenomics and culture.</title>
        <authorList>
            <person name="Gilroy R."/>
            <person name="Ravi A."/>
            <person name="Getino M."/>
            <person name="Pursley I."/>
            <person name="Horton D.L."/>
            <person name="Alikhan N.F."/>
            <person name="Baker D."/>
            <person name="Gharbi K."/>
            <person name="Hall N."/>
            <person name="Watson M."/>
            <person name="Adriaenssens E.M."/>
            <person name="Foster-Nyarko E."/>
            <person name="Jarju S."/>
            <person name="Secka A."/>
            <person name="Antonio M."/>
            <person name="Oren A."/>
            <person name="Chaudhuri R.R."/>
            <person name="La Ragione R."/>
            <person name="Hildebrand F."/>
            <person name="Pallen M.J."/>
        </authorList>
    </citation>
    <scope>NUCLEOTIDE SEQUENCE</scope>
    <source>
        <strain evidence="2">ChiW13-3771</strain>
    </source>
</reference>
<dbReference type="AlphaFoldDB" id="A0A9D1JDH4"/>
<evidence type="ECO:0000256" key="1">
    <source>
        <dbReference type="SAM" id="MobiDB-lite"/>
    </source>
</evidence>
<gene>
    <name evidence="2" type="ORF">IAC96_09075</name>
</gene>
<evidence type="ECO:0000313" key="2">
    <source>
        <dbReference type="EMBL" id="HIR89087.1"/>
    </source>
</evidence>
<evidence type="ECO:0008006" key="4">
    <source>
        <dbReference type="Google" id="ProtNLM"/>
    </source>
</evidence>
<protein>
    <recommendedName>
        <fullName evidence="4">Arc-like DNA binding domain-containing protein</fullName>
    </recommendedName>
</protein>
<dbReference type="InterPro" id="IPR013321">
    <property type="entry name" value="Arc_rbn_hlx_hlx"/>
</dbReference>
<feature type="region of interest" description="Disordered" evidence="1">
    <location>
        <begin position="60"/>
        <end position="84"/>
    </location>
</feature>